<sequence length="294" mass="30128">MDRPVVVGVDGSTSATAAVRWAAAEAARLGVPLSIVHACLLVPARVPDPIAVPREYHEAVLAQGRQWLAEAEKEALGVAPELAVSTELLSGDAAEVVVGRSASARLVVLGSRGLGGFTGLLVGSIAVALATHGHCPVVVVRGTAAQEPVVGAAHGPVVVGADGSLASPAALAFAFEHAAATGAELVAVRTWSDVAVETGWLQGLALDWAPVEAAERESLEQEVAPHRAAHPEVVVRLEVVRDRPAHCLVERSREASLVVVGSRGRGGFRGLLLGSTSQALIHHAACPVAVVPHQ</sequence>
<dbReference type="EMBL" id="RBXR01000001">
    <property type="protein sequence ID" value="RKT74893.1"/>
    <property type="molecule type" value="Genomic_DNA"/>
</dbReference>
<organism evidence="3 4">
    <name type="scientific">Saccharothrix variisporea</name>
    <dbReference type="NCBI Taxonomy" id="543527"/>
    <lineage>
        <taxon>Bacteria</taxon>
        <taxon>Bacillati</taxon>
        <taxon>Actinomycetota</taxon>
        <taxon>Actinomycetes</taxon>
        <taxon>Pseudonocardiales</taxon>
        <taxon>Pseudonocardiaceae</taxon>
        <taxon>Saccharothrix</taxon>
    </lineage>
</organism>
<accession>A0A495XR15</accession>
<evidence type="ECO:0000313" key="4">
    <source>
        <dbReference type="Proteomes" id="UP000272729"/>
    </source>
</evidence>
<feature type="domain" description="UspA" evidence="2">
    <location>
        <begin position="3"/>
        <end position="141"/>
    </location>
</feature>
<dbReference type="AlphaFoldDB" id="A0A495XR15"/>
<dbReference type="SUPFAM" id="SSF52402">
    <property type="entry name" value="Adenine nucleotide alpha hydrolases-like"/>
    <property type="match status" value="2"/>
</dbReference>
<dbReference type="InterPro" id="IPR006015">
    <property type="entry name" value="Universal_stress_UspA"/>
</dbReference>
<dbReference type="Gene3D" id="3.40.50.620">
    <property type="entry name" value="HUPs"/>
    <property type="match status" value="2"/>
</dbReference>
<gene>
    <name evidence="3" type="ORF">DFJ66_8268</name>
</gene>
<reference evidence="3 4" key="1">
    <citation type="submission" date="2018-10" db="EMBL/GenBank/DDBJ databases">
        <title>Sequencing the genomes of 1000 actinobacteria strains.</title>
        <authorList>
            <person name="Klenk H.-P."/>
        </authorList>
    </citation>
    <scope>NUCLEOTIDE SEQUENCE [LARGE SCALE GENOMIC DNA]</scope>
    <source>
        <strain evidence="3 4">DSM 43911</strain>
    </source>
</reference>
<dbReference type="RefSeq" id="WP_121230022.1">
    <property type="nucleotide sequence ID" value="NZ_JBIUBA010000025.1"/>
</dbReference>
<dbReference type="PANTHER" id="PTHR46268">
    <property type="entry name" value="STRESS RESPONSE PROTEIN NHAX"/>
    <property type="match status" value="1"/>
</dbReference>
<feature type="domain" description="UspA" evidence="2">
    <location>
        <begin position="156"/>
        <end position="292"/>
    </location>
</feature>
<comment type="caution">
    <text evidence="3">The sequence shown here is derived from an EMBL/GenBank/DDBJ whole genome shotgun (WGS) entry which is preliminary data.</text>
</comment>
<proteinExistence type="inferred from homology"/>
<dbReference type="PRINTS" id="PR01438">
    <property type="entry name" value="UNVRSLSTRESS"/>
</dbReference>
<dbReference type="OrthoDB" id="3404132at2"/>
<protein>
    <submittedName>
        <fullName evidence="3">Nucleotide-binding universal stress UspA family protein</fullName>
    </submittedName>
</protein>
<evidence type="ECO:0000313" key="3">
    <source>
        <dbReference type="EMBL" id="RKT74893.1"/>
    </source>
</evidence>
<dbReference type="InterPro" id="IPR014729">
    <property type="entry name" value="Rossmann-like_a/b/a_fold"/>
</dbReference>
<dbReference type="PANTHER" id="PTHR46268:SF6">
    <property type="entry name" value="UNIVERSAL STRESS PROTEIN UP12"/>
    <property type="match status" value="1"/>
</dbReference>
<dbReference type="InterPro" id="IPR006016">
    <property type="entry name" value="UspA"/>
</dbReference>
<name>A0A495XR15_9PSEU</name>
<dbReference type="Proteomes" id="UP000272729">
    <property type="component" value="Unassembled WGS sequence"/>
</dbReference>
<evidence type="ECO:0000256" key="1">
    <source>
        <dbReference type="ARBA" id="ARBA00008791"/>
    </source>
</evidence>
<comment type="similarity">
    <text evidence="1">Belongs to the universal stress protein A family.</text>
</comment>
<keyword evidence="4" id="KW-1185">Reference proteome</keyword>
<evidence type="ECO:0000259" key="2">
    <source>
        <dbReference type="Pfam" id="PF00582"/>
    </source>
</evidence>
<dbReference type="Pfam" id="PF00582">
    <property type="entry name" value="Usp"/>
    <property type="match status" value="2"/>
</dbReference>